<dbReference type="Proteomes" id="UP000001203">
    <property type="component" value="Plasmid pC"/>
</dbReference>
<dbReference type="EMBL" id="CP000810">
    <property type="protein sequence ID" value="ACB54638.1"/>
    <property type="molecule type" value="Genomic_DNA"/>
</dbReference>
<dbReference type="RefSeq" id="WP_009547974.1">
    <property type="nucleotide sequence ID" value="NC_010542.1"/>
</dbReference>
<sequence length="149" mass="17338">MLKTANLSKVIEAALNYAKGKVNHVIEYQESEGYICSENDVFIRAIFQADDVEECHRAFPRSGNPTGVARQHFYFYTYLQKEFYQEDNEEETLDLSEVLIQEAYLDPDGSFNLFEHGYGHPLEQEELDKAVWKSSEEETPIWARIMELS</sequence>
<organism evidence="1 2">
    <name type="scientific">Crocosphaera subtropica (strain ATCC 51142 / BH68)</name>
    <name type="common">Cyanothece sp. (strain ATCC 51142)</name>
    <dbReference type="NCBI Taxonomy" id="43989"/>
    <lineage>
        <taxon>Bacteria</taxon>
        <taxon>Bacillati</taxon>
        <taxon>Cyanobacteriota</taxon>
        <taxon>Cyanophyceae</taxon>
        <taxon>Oscillatoriophycideae</taxon>
        <taxon>Chroococcales</taxon>
        <taxon>Aphanothecaceae</taxon>
        <taxon>Crocosphaera</taxon>
        <taxon>Crocosphaera subtropica</taxon>
    </lineage>
</organism>
<name>B1X3C7_CROS5</name>
<proteinExistence type="predicted"/>
<dbReference type="AlphaFoldDB" id="B1X3C7"/>
<accession>B1X3C7</accession>
<reference evidence="1 2" key="1">
    <citation type="journal article" date="2008" name="Proc. Natl. Acad. Sci. U.S.A.">
        <title>The genome of Cyanothece 51142, a unicellular diazotrophic cyanobacterium important in the marine nitrogen cycle.</title>
        <authorList>
            <person name="Welsh E.A."/>
            <person name="Liberton M."/>
            <person name="Stoeckel J."/>
            <person name="Loh T."/>
            <person name="Elvitigala T."/>
            <person name="Wang C."/>
            <person name="Wollam A."/>
            <person name="Fulton R.S."/>
            <person name="Clifton S.W."/>
            <person name="Jacobs J.M."/>
            <person name="Aurora R."/>
            <person name="Ghosh B.K."/>
            <person name="Sherman L.A."/>
            <person name="Smith R.D."/>
            <person name="Wilson R.K."/>
            <person name="Pakrasi H.B."/>
        </authorList>
    </citation>
    <scope>NUCLEOTIDE SEQUENCE [LARGE SCALE GENOMIC DNA]</scope>
    <source>
        <strain evidence="2">ATCC 51142 / BH68</strain>
        <plasmid evidence="2">C</plasmid>
    </source>
</reference>
<protein>
    <submittedName>
        <fullName evidence="1">Uncharacterized protein</fullName>
    </submittedName>
</protein>
<keyword evidence="2" id="KW-1185">Reference proteome</keyword>
<evidence type="ECO:0000313" key="1">
    <source>
        <dbReference type="EMBL" id="ACB54638.1"/>
    </source>
</evidence>
<geneLocation type="plasmid" evidence="2">
    <name>C</name>
</geneLocation>
<dbReference type="HOGENOM" id="CLU_1746584_0_0_3"/>
<dbReference type="KEGG" id="cyt:cce_5292"/>
<dbReference type="OrthoDB" id="9920571at2"/>
<keyword evidence="1" id="KW-0614">Plasmid</keyword>
<evidence type="ECO:0000313" key="2">
    <source>
        <dbReference type="Proteomes" id="UP000001203"/>
    </source>
</evidence>
<gene>
    <name evidence="1" type="ordered locus">cce_5292</name>
</gene>